<keyword evidence="2" id="KW-1185">Reference proteome</keyword>
<gene>
    <name evidence="1" type="ORF">DL346_01115</name>
</gene>
<dbReference type="EMBL" id="QLUW01000001">
    <property type="protein sequence ID" value="RAP77134.1"/>
    <property type="molecule type" value="Genomic_DNA"/>
</dbReference>
<dbReference type="RefSeq" id="WP_112880203.1">
    <property type="nucleotide sequence ID" value="NZ_QLUW01000001.1"/>
</dbReference>
<sequence length="108" mass="12496">MGKAVTIDPKKDLEPILYEASKMMEQYKVDKNEILPPLFFSEDQSAELTDLKKTIEDYVAEMIGRFTTGTIKLNDEEWDKYLQTLDGMGLTRFIDIQQEAYDAKYGTK</sequence>
<dbReference type="AlphaFoldDB" id="A0A328UA79"/>
<organism evidence="1 2">
    <name type="scientific">Paenibacillus montanisoli</name>
    <dbReference type="NCBI Taxonomy" id="2081970"/>
    <lineage>
        <taxon>Bacteria</taxon>
        <taxon>Bacillati</taxon>
        <taxon>Bacillota</taxon>
        <taxon>Bacilli</taxon>
        <taxon>Bacillales</taxon>
        <taxon>Paenibacillaceae</taxon>
        <taxon>Paenibacillus</taxon>
    </lineage>
</organism>
<comment type="caution">
    <text evidence="1">The sequence shown here is derived from an EMBL/GenBank/DDBJ whole genome shotgun (WGS) entry which is preliminary data.</text>
</comment>
<proteinExistence type="predicted"/>
<evidence type="ECO:0000313" key="1">
    <source>
        <dbReference type="EMBL" id="RAP77134.1"/>
    </source>
</evidence>
<accession>A0A328UA79</accession>
<reference evidence="1 2" key="1">
    <citation type="submission" date="2018-06" db="EMBL/GenBank/DDBJ databases">
        <title>Paenibacillus montanisoli sp. nov., isolated from mountain area soil.</title>
        <authorList>
            <person name="Wu M."/>
        </authorList>
    </citation>
    <scope>NUCLEOTIDE SEQUENCE [LARGE SCALE GENOMIC DNA]</scope>
    <source>
        <strain evidence="1 2">RA17</strain>
    </source>
</reference>
<dbReference type="SUPFAM" id="SSF53850">
    <property type="entry name" value="Periplasmic binding protein-like II"/>
    <property type="match status" value="1"/>
</dbReference>
<dbReference type="Proteomes" id="UP000249260">
    <property type="component" value="Unassembled WGS sequence"/>
</dbReference>
<evidence type="ECO:0000313" key="2">
    <source>
        <dbReference type="Proteomes" id="UP000249260"/>
    </source>
</evidence>
<dbReference type="Gene3D" id="3.40.190.10">
    <property type="entry name" value="Periplasmic binding protein-like II"/>
    <property type="match status" value="1"/>
</dbReference>
<dbReference type="OrthoDB" id="9787283at2"/>
<protein>
    <submittedName>
        <fullName evidence="1">Uncharacterized protein</fullName>
    </submittedName>
</protein>
<name>A0A328UA79_9BACL</name>